<dbReference type="AlphaFoldDB" id="A0A0F9RH79"/>
<dbReference type="Pfam" id="PF10127">
    <property type="entry name" value="RlaP"/>
    <property type="match status" value="1"/>
</dbReference>
<reference evidence="1" key="1">
    <citation type="journal article" date="2015" name="Nature">
        <title>Complex archaea that bridge the gap between prokaryotes and eukaryotes.</title>
        <authorList>
            <person name="Spang A."/>
            <person name="Saw J.H."/>
            <person name="Jorgensen S.L."/>
            <person name="Zaremba-Niedzwiedzka K."/>
            <person name="Martijn J."/>
            <person name="Lind A.E."/>
            <person name="van Eijk R."/>
            <person name="Schleper C."/>
            <person name="Guy L."/>
            <person name="Ettema T.J."/>
        </authorList>
    </citation>
    <scope>NUCLEOTIDE SEQUENCE</scope>
</reference>
<evidence type="ECO:0000313" key="1">
    <source>
        <dbReference type="EMBL" id="KKN16633.1"/>
    </source>
</evidence>
<sequence>MDTHQIKGVKTAEQLMLDNMLVKHLAGSQAYGTSLPTSDVDYRGVFCAEPINLLTPFYTVNEVTDVNEEDTKLYELAHFMKLTLDCNPNIIETLWVEEEDITFTTPAYEFLRSHRSEFLSSKIAFTTSGYALSQLKRIKGHNKWINNPQSEEPPRQIDFVSLVQNFSTIKMFKIDLNEYRQGYRLHPYGRDIYGLEVAPSEAYETFSDDYTLNTVYEDARDLGDEYPRSTPLAIVKFNKEEYNLAKEKHAQYWTWKKNRNEVRSALEEEHGYDTKHAMHLVRLLRMGKEALEEGVLKVKRPDAAELLEIRAGAWTYEQCIAYAKEMDELIRGELYNTTKLPKKPDLLNAANVLMETQRLIWNG</sequence>
<dbReference type="PANTHER" id="PTHR34817:SF1">
    <property type="entry name" value="NUCLEOTIDYLTRANSFERASE"/>
    <property type="match status" value="1"/>
</dbReference>
<organism evidence="1">
    <name type="scientific">marine sediment metagenome</name>
    <dbReference type="NCBI Taxonomy" id="412755"/>
    <lineage>
        <taxon>unclassified sequences</taxon>
        <taxon>metagenomes</taxon>
        <taxon>ecological metagenomes</taxon>
    </lineage>
</organism>
<evidence type="ECO:0008006" key="2">
    <source>
        <dbReference type="Google" id="ProtNLM"/>
    </source>
</evidence>
<comment type="caution">
    <text evidence="1">The sequence shown here is derived from an EMBL/GenBank/DDBJ whole genome shotgun (WGS) entry which is preliminary data.</text>
</comment>
<protein>
    <recommendedName>
        <fullName evidence="2">Nucleotidyltransferase</fullName>
    </recommendedName>
</protein>
<accession>A0A0F9RH79</accession>
<name>A0A0F9RH79_9ZZZZ</name>
<dbReference type="EMBL" id="LAZR01003595">
    <property type="protein sequence ID" value="KKN16633.1"/>
    <property type="molecule type" value="Genomic_DNA"/>
</dbReference>
<dbReference type="PANTHER" id="PTHR34817">
    <property type="entry name" value="NUCLEOTIDYLTRANSFERASE"/>
    <property type="match status" value="1"/>
</dbReference>
<dbReference type="InterPro" id="IPR018775">
    <property type="entry name" value="RlaP"/>
</dbReference>
<proteinExistence type="predicted"/>
<gene>
    <name evidence="1" type="ORF">LCGC14_0973870</name>
</gene>